<reference evidence="2 3" key="1">
    <citation type="journal article" date="2015" name="Biotechnol. Bioeng.">
        <title>Genome sequence and phenotypic characterization of Caulobacter segnis.</title>
        <authorList>
            <person name="Patel S."/>
            <person name="Fletcher B."/>
            <person name="Scott D.C."/>
            <person name="Ely B."/>
        </authorList>
    </citation>
    <scope>NUCLEOTIDE SEQUENCE [LARGE SCALE GENOMIC DNA]</scope>
    <source>
        <strain evidence="2 3">TK0059</strain>
    </source>
</reference>
<sequence length="36" mass="3697">MLRSLNAFESAFDRLAGGYFLVIALAVAAAVAGVVL</sequence>
<evidence type="ECO:0000313" key="3">
    <source>
        <dbReference type="Proteomes" id="UP000240527"/>
    </source>
</evidence>
<proteinExistence type="predicted"/>
<gene>
    <name evidence="2" type="ORF">B7G68_14610</name>
</gene>
<keyword evidence="1" id="KW-0472">Membrane</keyword>
<feature type="transmembrane region" description="Helical" evidence="1">
    <location>
        <begin position="16"/>
        <end position="35"/>
    </location>
</feature>
<protein>
    <submittedName>
        <fullName evidence="2">Uncharacterized protein</fullName>
    </submittedName>
</protein>
<name>A0ABN5IW04_9CAUL</name>
<dbReference type="Proteomes" id="UP000240527">
    <property type="component" value="Chromosome"/>
</dbReference>
<dbReference type="RefSeq" id="WP_013079953.1">
    <property type="nucleotide sequence ID" value="NZ_CP027850.1"/>
</dbReference>
<accession>A0ABN5IW04</accession>
<evidence type="ECO:0000256" key="1">
    <source>
        <dbReference type="SAM" id="Phobius"/>
    </source>
</evidence>
<dbReference type="EMBL" id="CP027850">
    <property type="protein sequence ID" value="AVQ02972.1"/>
    <property type="molecule type" value="Genomic_DNA"/>
</dbReference>
<keyword evidence="3" id="KW-1185">Reference proteome</keyword>
<keyword evidence="1" id="KW-0812">Transmembrane</keyword>
<keyword evidence="1" id="KW-1133">Transmembrane helix</keyword>
<evidence type="ECO:0000313" key="2">
    <source>
        <dbReference type="EMBL" id="AVQ02972.1"/>
    </source>
</evidence>
<organism evidence="2 3">
    <name type="scientific">Caulobacter segnis</name>
    <dbReference type="NCBI Taxonomy" id="88688"/>
    <lineage>
        <taxon>Bacteria</taxon>
        <taxon>Pseudomonadati</taxon>
        <taxon>Pseudomonadota</taxon>
        <taxon>Alphaproteobacteria</taxon>
        <taxon>Caulobacterales</taxon>
        <taxon>Caulobacteraceae</taxon>
        <taxon>Caulobacter</taxon>
    </lineage>
</organism>